<dbReference type="EMBL" id="KV417727">
    <property type="protein sequence ID" value="KZP08240.1"/>
    <property type="molecule type" value="Genomic_DNA"/>
</dbReference>
<dbReference type="AlphaFoldDB" id="A0A165X604"/>
<protein>
    <submittedName>
        <fullName evidence="1">Uncharacterized protein</fullName>
    </submittedName>
</protein>
<sequence>MEAIPEATTTTPPEVDSVDEVAVCPDSHGPPASPARTSVHIVHGVPTEASAYSSSCVHTECTFGTMCIYHEVSYITTPVFTPTEAELQKLTTTTTQNFANLGITMTRGPIRDLIDGVPLGTHLDLRVGMLSLSDANTHGGANPNVLAGPLGSTSQLPDPVARGHSPSIFIISDVGLIVAQMFKLPKMNHSQAGDTLRKYIGSSSMFICHLYRPGIYVQRLHDIAELPGFTGIIIGLDGH</sequence>
<gene>
    <name evidence="1" type="ORF">FIBSPDRAFT_901432</name>
</gene>
<name>A0A165X604_9AGAM</name>
<organism evidence="1">
    <name type="scientific">Athelia psychrophila</name>
    <dbReference type="NCBI Taxonomy" id="1759441"/>
    <lineage>
        <taxon>Eukaryota</taxon>
        <taxon>Fungi</taxon>
        <taxon>Dikarya</taxon>
        <taxon>Basidiomycota</taxon>
        <taxon>Agaricomycotina</taxon>
        <taxon>Agaricomycetes</taxon>
        <taxon>Agaricomycetidae</taxon>
        <taxon>Atheliales</taxon>
        <taxon>Atheliaceae</taxon>
        <taxon>Athelia</taxon>
    </lineage>
</organism>
<reference evidence="1" key="1">
    <citation type="journal article" date="2016" name="Mol. Biol. Evol.">
        <title>Comparative Genomics of Early-Diverging Mushroom-Forming Fungi Provides Insights into the Origins of Lignocellulose Decay Capabilities.</title>
        <authorList>
            <person name="Nagy L.G."/>
            <person name="Riley R."/>
            <person name="Tritt A."/>
            <person name="Adam C."/>
            <person name="Daum C."/>
            <person name="Floudas D."/>
            <person name="Sun H."/>
            <person name="Yadav J.S."/>
            <person name="Pangilinan J."/>
            <person name="Larsson K.H."/>
            <person name="Matsuura K."/>
            <person name="Barry K."/>
            <person name="Labutti K."/>
            <person name="Kuo R."/>
            <person name="Ohm R.A."/>
            <person name="Bhattacharya S.S."/>
            <person name="Shirouzu T."/>
            <person name="Yoshinaga Y."/>
            <person name="Martin F.M."/>
            <person name="Grigoriev I.V."/>
            <person name="Hibbett D.S."/>
        </authorList>
    </citation>
    <scope>NUCLEOTIDE SEQUENCE [LARGE SCALE GENOMIC DNA]</scope>
    <source>
        <strain evidence="1">CBS 109695</strain>
    </source>
</reference>
<proteinExistence type="predicted"/>
<evidence type="ECO:0000313" key="1">
    <source>
        <dbReference type="EMBL" id="KZP08240.1"/>
    </source>
</evidence>
<accession>A0A165X604</accession>